<feature type="domain" description="K Homology" evidence="3">
    <location>
        <begin position="247"/>
        <end position="320"/>
    </location>
</feature>
<proteinExistence type="predicted"/>
<comment type="caution">
    <text evidence="4">The sequence shown here is derived from an EMBL/GenBank/DDBJ whole genome shotgun (WGS) entry which is preliminary data.</text>
</comment>
<keyword evidence="5" id="KW-1185">Reference proteome</keyword>
<gene>
    <name evidence="4" type="ORF">HXX76_007874</name>
</gene>
<dbReference type="EMBL" id="JAEHOC010000017">
    <property type="protein sequence ID" value="KAG2434147.1"/>
    <property type="molecule type" value="Genomic_DNA"/>
</dbReference>
<keyword evidence="1" id="KW-0677">Repeat</keyword>
<evidence type="ECO:0000313" key="5">
    <source>
        <dbReference type="Proteomes" id="UP000650467"/>
    </source>
</evidence>
<dbReference type="CDD" id="cd22437">
    <property type="entry name" value="KH-I_BTR1_rpt2"/>
    <property type="match status" value="1"/>
</dbReference>
<organism evidence="4 5">
    <name type="scientific">Chlamydomonas incerta</name>
    <dbReference type="NCBI Taxonomy" id="51695"/>
    <lineage>
        <taxon>Eukaryota</taxon>
        <taxon>Viridiplantae</taxon>
        <taxon>Chlorophyta</taxon>
        <taxon>core chlorophytes</taxon>
        <taxon>Chlorophyceae</taxon>
        <taxon>CS clade</taxon>
        <taxon>Chlamydomonadales</taxon>
        <taxon>Chlamydomonadaceae</taxon>
        <taxon>Chlamydomonas</taxon>
    </lineage>
</organism>
<dbReference type="InterPro" id="IPR036612">
    <property type="entry name" value="KH_dom_type_1_sf"/>
</dbReference>
<evidence type="ECO:0000256" key="2">
    <source>
        <dbReference type="PROSITE-ProRule" id="PRU00117"/>
    </source>
</evidence>
<name>A0A835SZ57_CHLIN</name>
<dbReference type="PANTHER" id="PTHR10288">
    <property type="entry name" value="KH DOMAIN CONTAINING RNA BINDING PROTEIN"/>
    <property type="match status" value="1"/>
</dbReference>
<feature type="domain" description="K Homology" evidence="3">
    <location>
        <begin position="39"/>
        <end position="112"/>
    </location>
</feature>
<reference evidence="4" key="1">
    <citation type="journal article" date="2020" name="bioRxiv">
        <title>Comparative genomics of Chlamydomonas.</title>
        <authorList>
            <person name="Craig R.J."/>
            <person name="Hasan A.R."/>
            <person name="Ness R.W."/>
            <person name="Keightley P.D."/>
        </authorList>
    </citation>
    <scope>NUCLEOTIDE SEQUENCE</scope>
    <source>
        <strain evidence="4">SAG 7.73</strain>
    </source>
</reference>
<accession>A0A835SZ57</accession>
<dbReference type="Pfam" id="PF00013">
    <property type="entry name" value="KH_1"/>
    <property type="match status" value="3"/>
</dbReference>
<evidence type="ECO:0000259" key="3">
    <source>
        <dbReference type="SMART" id="SM00322"/>
    </source>
</evidence>
<dbReference type="SUPFAM" id="SSF54791">
    <property type="entry name" value="Eukaryotic type KH-domain (KH-domain type I)"/>
    <property type="match status" value="3"/>
</dbReference>
<feature type="domain" description="K Homology" evidence="3">
    <location>
        <begin position="137"/>
        <end position="210"/>
    </location>
</feature>
<dbReference type="AlphaFoldDB" id="A0A835SZ57"/>
<dbReference type="SMART" id="SM00322">
    <property type="entry name" value="KH"/>
    <property type="match status" value="3"/>
</dbReference>
<evidence type="ECO:0000313" key="4">
    <source>
        <dbReference type="EMBL" id="KAG2434147.1"/>
    </source>
</evidence>
<dbReference type="PROSITE" id="PS50084">
    <property type="entry name" value="KH_TYPE_1"/>
    <property type="match status" value="3"/>
</dbReference>
<dbReference type="InterPro" id="IPR004088">
    <property type="entry name" value="KH_dom_type_1"/>
</dbReference>
<dbReference type="InterPro" id="IPR004087">
    <property type="entry name" value="KH_dom"/>
</dbReference>
<dbReference type="Proteomes" id="UP000650467">
    <property type="component" value="Unassembled WGS sequence"/>
</dbReference>
<evidence type="ECO:0000256" key="1">
    <source>
        <dbReference type="ARBA" id="ARBA00022737"/>
    </source>
</evidence>
<keyword evidence="2" id="KW-0694">RNA-binding</keyword>
<sequence>MSEPEAETQSGPVEVPDIDKFVNSAVAGSGSGDLPTGTQQVVAKLLVSNSIAGSVIGKAGANIEQLQRSSGARVQLSRAGEFYPGTSDRVLLLSGSLHAVLTAIFLILEKISRDVTAGAGANGAKRGLPVKKPEDAGQAQVKLALSRRLCGLLIGHKGQTVRDFIVDSGSTIRVQSLSELTPSDPERTITVSGARDQVLRAVALILNTLSMHEGYASYMETTLQLATNQGVVLPPRASSSKNVLASVRTQLTLYLPDDDVGAILGKKGSNLVEVQQSSRVTIKISDRSKMDPTTNEREVSISGTYSAVKLAEAMIAEKLSVARSQARNRDGGSEDA</sequence>
<protein>
    <recommendedName>
        <fullName evidence="3">K Homology domain-containing protein</fullName>
    </recommendedName>
</protein>
<dbReference type="GO" id="GO:0003723">
    <property type="term" value="F:RNA binding"/>
    <property type="evidence" value="ECO:0007669"/>
    <property type="project" value="UniProtKB-UniRule"/>
</dbReference>
<dbReference type="OrthoDB" id="441329at2759"/>
<dbReference type="Gene3D" id="3.30.1370.10">
    <property type="entry name" value="K Homology domain, type 1"/>
    <property type="match status" value="3"/>
</dbReference>